<dbReference type="SUPFAM" id="SSF51735">
    <property type="entry name" value="NAD(P)-binding Rossmann-fold domains"/>
    <property type="match status" value="2"/>
</dbReference>
<dbReference type="SUPFAM" id="SSF47336">
    <property type="entry name" value="ACP-like"/>
    <property type="match status" value="2"/>
</dbReference>
<evidence type="ECO:0000256" key="3">
    <source>
        <dbReference type="ARBA" id="ARBA00022553"/>
    </source>
</evidence>
<dbReference type="Proteomes" id="UP000435648">
    <property type="component" value="Chromosome"/>
</dbReference>
<dbReference type="InterPro" id="IPR032821">
    <property type="entry name" value="PKS_assoc"/>
</dbReference>
<dbReference type="CDD" id="cd05274">
    <property type="entry name" value="KR_FAS_SDR_x"/>
    <property type="match status" value="1"/>
</dbReference>
<dbReference type="InterPro" id="IPR029063">
    <property type="entry name" value="SAM-dependent_MTases_sf"/>
</dbReference>
<dbReference type="SUPFAM" id="SSF53335">
    <property type="entry name" value="S-adenosyl-L-methionine-dependent methyltransferases"/>
    <property type="match status" value="1"/>
</dbReference>
<dbReference type="GO" id="GO:0005737">
    <property type="term" value="C:cytoplasm"/>
    <property type="evidence" value="ECO:0007669"/>
    <property type="project" value="TreeGrafter"/>
</dbReference>
<dbReference type="SUPFAM" id="SSF52777">
    <property type="entry name" value="CoA-dependent acyltransferases"/>
    <property type="match status" value="2"/>
</dbReference>
<sequence length="2216" mass="234093">MRAFDMSLFTEIYQDVEPVAIIGAGCRFMGAADPFTFWRRLADGEELSRRVTAQDLAAAGLDPALLERDDFVPVASVVDEAEHFDAGLFGYSPAEAATIDPQQRLFLACSREALDMAGLAGSVAGMRIGVFGSARMSTFVMPQPEDVLSAGQSRTFQRLIGNDKDYLATRTAYKLGLTGPALTVQTACSSSLVAVHVACEQLRSGECDLALAGGAALTFPMAAGYFHQPGMIFSPDGTCRPFDAEASGTFIGNGVGVVLLKPLRRALEDGDGILAVIRGSAVNNDGTDKAGFTAPSLAGQRAVIEEAMALAGVTSDRIGMVETHGTATPLGDPIELNALAEAFGRDTPRRHPCALGALKANTGHLDTAAGIGALIKAAFSVRTGLIAPCLHFRKPNPALEIDATPFIVPQALQAWPEGPRIAGVSSFGIGGTNCHVIVEDLPEPLKPAPRTGEGPLRLALAAPDLPALRALSQAHADLLLDGAYQGELPRYCDTLVRQHRGADGMRLEIGGGDGLDLARTLSLFARTGGEDEAFVQDKDEAAPFWRAGVAETELPAGPAGPRVVAPVAPRIGSRIARPGAQGQRGDGWRELVASLGEASRLRAAEHDWSSLDAEGAAVARLHAIHVAHAFDRLGVFAGGAWRTVEEAMAAGGILPHYAQLTARLLRDLVDEGVLQREGDRFGALIVPPMGEAEPLLADMAGRGYRRLTGMVARVGPQLAQMLTGAVDAVSLVFPSAAMDDVEDMYERQRDSVFLNDLAADAVAALIEELPADKPLRVLEVGAGTGGTTSALLPVLPTRRTRYTFTDIGPLFLRKARDKFAAFPFLDFATLDIEKDLVAQGFEPGGYDLVVAANVLHNGRDLTRVLADVRRLLAPGGVLLMREISEPKPLFDFIFGPLVPVLDDIEARGGELFPSLARWGTFLTEAGWSDWSSFPPPEQKDGAIGESILLARNGTPPAHSASALAGRQLETAPVTDAAGLLAGLAGRAGDGFWRFEGVQLAPAATPQPAHWITAADELALATDEGERLIAARPVPFAGAALPPLPQEGAAAVSGPLADLLRPVLAELPGKGPLVADAVSGTCGHLSDARLAVRTRQDGGLDLAVFDQADWPALWIDNLRKGRPATAATRPQLCHWRWEAANFRASGGRVAAVISRASGFFVPPGLSAGDTCLVDLADVDDGLSHAILHAGLAELVREASQAGCRLVLLTRGALAVVPWDRPKAPFLAGIAGLVRVAAQEYPGLALRLVDDDGSHGEDALHRACLVEDGEAVVALRRGRRFVPRLVAEDNAAVPLGMERDGVHLLLGGLAPMALATAEWLAGKGARSLRLVARRAPSDVEAARLAALTAAGVEVTVDSEVDLTDENDLDRLFAGIEGRSLASVFHFAGHLEDMPLAALDAAALERVLAPKLRPAEALRRHLARLAPARVVFASSAATVFGPAGQAAHAIANAALEGLAAALRADGVPATALAWGYWQDGRAERVRLAQDLAGRGMLTLAPADALALMETALQRGHAVASPLHVDWQALTKAAGGRLPPALSRMAPAAPAREPALAHGDTVEPLGVETWLVDRLASLLALPRERIDMQASLLSLGVDSLMMLELAQAVKGELGLELSGGFALQDHTPASLAKHLREAGGQMPAAAGADLEGTVRTLVADLLSLPSDAVRPESRLIDLGLDSLLFLDLAERLAAETGLRLSGEAAMRFDTVAALVEGIRAQGGTQGDAEAGSLRAALDELAASRPGLLLANGDLAPVLARPGMTWPLSPLQRAWWLGRRAGAPLGGTARHMYVEYDKETASFDLDAFEQAWARFVQRHPALRMTVDAEGRAVPADVETVPAIVREDLSGLPDAEREERLDETRRRMSAQAFDLSAWPFFEWRASLLPEGRIRLHFDIDTTFLDIESFQVMLRELGRHVADPERELPRLGFSATDYMRGMALLGETKAAAVARKAAGERLAALPPAPDLPLAALPETLPPRFAIERRALDRASWLSVRDAAASRGVSGTALVLAAFAAGLREWSADTGRFSLQLAYPDRKPLHAEAMNIACEASAAMAVPFDFAGAPSFGDLMQRTEAAIRENLSPLLCGGLAEANAARDLPTLVLPVAMTSLLGVRQAYALPESADPLLGMPAYEYAAQPQVALHFQVLEEERELLCNIDEIAGLFPQGLAASVFDTVLAILSRGEEAWSLPLADLVGTRTPPAGELGLRAWLGGLGHGG</sequence>
<dbReference type="InterPro" id="IPR036736">
    <property type="entry name" value="ACP-like_sf"/>
</dbReference>
<dbReference type="RefSeq" id="WP_158195863.1">
    <property type="nucleotide sequence ID" value="NZ_CP046908.1"/>
</dbReference>
<dbReference type="GO" id="GO:0004315">
    <property type="term" value="F:3-oxoacyl-[acyl-carrier-protein] synthase activity"/>
    <property type="evidence" value="ECO:0007669"/>
    <property type="project" value="InterPro"/>
</dbReference>
<dbReference type="Pfam" id="PF00550">
    <property type="entry name" value="PP-binding"/>
    <property type="match status" value="2"/>
</dbReference>
<dbReference type="CDD" id="cd02440">
    <property type="entry name" value="AdoMet_MTases"/>
    <property type="match status" value="1"/>
</dbReference>
<dbReference type="SMART" id="SM00823">
    <property type="entry name" value="PKS_PP"/>
    <property type="match status" value="2"/>
</dbReference>
<dbReference type="Pfam" id="PF16197">
    <property type="entry name" value="KAsynt_C_assoc"/>
    <property type="match status" value="1"/>
</dbReference>
<dbReference type="GO" id="GO:0006633">
    <property type="term" value="P:fatty acid biosynthetic process"/>
    <property type="evidence" value="ECO:0007669"/>
    <property type="project" value="InterPro"/>
</dbReference>
<dbReference type="InterPro" id="IPR014031">
    <property type="entry name" value="Ketoacyl_synth_C"/>
</dbReference>
<evidence type="ECO:0000256" key="5">
    <source>
        <dbReference type="ARBA" id="ARBA00023268"/>
    </source>
</evidence>
<accession>A0A857CDX7</accession>
<dbReference type="InterPro" id="IPR013968">
    <property type="entry name" value="PKS_KR"/>
</dbReference>
<dbReference type="InterPro" id="IPR009081">
    <property type="entry name" value="PP-bd_ACP"/>
</dbReference>
<feature type="domain" description="Carrier" evidence="6">
    <location>
        <begin position="1558"/>
        <end position="1635"/>
    </location>
</feature>
<evidence type="ECO:0000256" key="4">
    <source>
        <dbReference type="ARBA" id="ARBA00022679"/>
    </source>
</evidence>
<dbReference type="InterPro" id="IPR006162">
    <property type="entry name" value="Ppantetheine_attach_site"/>
</dbReference>
<dbReference type="Pfam" id="PF00109">
    <property type="entry name" value="ketoacyl-synt"/>
    <property type="match status" value="1"/>
</dbReference>
<dbReference type="PROSITE" id="PS00606">
    <property type="entry name" value="KS3_1"/>
    <property type="match status" value="1"/>
</dbReference>
<dbReference type="InterPro" id="IPR057326">
    <property type="entry name" value="KR_dom"/>
</dbReference>
<dbReference type="PROSITE" id="PS52004">
    <property type="entry name" value="KS3_2"/>
    <property type="match status" value="1"/>
</dbReference>
<proteinExistence type="predicted"/>
<dbReference type="CDD" id="cd00833">
    <property type="entry name" value="PKS"/>
    <property type="match status" value="1"/>
</dbReference>
<dbReference type="InterPro" id="IPR020841">
    <property type="entry name" value="PKS_Beta-ketoAc_synthase_dom"/>
</dbReference>
<evidence type="ECO:0000313" key="9">
    <source>
        <dbReference type="Proteomes" id="UP000435648"/>
    </source>
</evidence>
<dbReference type="SMART" id="SM00825">
    <property type="entry name" value="PKS_KS"/>
    <property type="match status" value="1"/>
</dbReference>
<dbReference type="Pfam" id="PF00668">
    <property type="entry name" value="Condensation"/>
    <property type="match status" value="1"/>
</dbReference>
<dbReference type="InterPro" id="IPR016039">
    <property type="entry name" value="Thiolase-like"/>
</dbReference>
<evidence type="ECO:0000259" key="6">
    <source>
        <dbReference type="PROSITE" id="PS50075"/>
    </source>
</evidence>
<dbReference type="SUPFAM" id="SSF53901">
    <property type="entry name" value="Thiolase-like"/>
    <property type="match status" value="1"/>
</dbReference>
<gene>
    <name evidence="8" type="ORF">GH266_22620</name>
</gene>
<dbReference type="InterPro" id="IPR018201">
    <property type="entry name" value="Ketoacyl_synth_AS"/>
</dbReference>
<keyword evidence="5" id="KW-0511">Multifunctional enzyme</keyword>
<comment type="cofactor">
    <cofactor evidence="1">
        <name>pantetheine 4'-phosphate</name>
        <dbReference type="ChEBI" id="CHEBI:47942"/>
    </cofactor>
</comment>
<dbReference type="GO" id="GO:0031177">
    <property type="term" value="F:phosphopantetheine binding"/>
    <property type="evidence" value="ECO:0007669"/>
    <property type="project" value="InterPro"/>
</dbReference>
<dbReference type="Gene3D" id="3.30.559.30">
    <property type="entry name" value="Nonribosomal peptide synthetase, condensation domain"/>
    <property type="match status" value="1"/>
</dbReference>
<dbReference type="Gene3D" id="3.40.50.720">
    <property type="entry name" value="NAD(P)-binding Rossmann-like Domain"/>
    <property type="match status" value="1"/>
</dbReference>
<dbReference type="OrthoDB" id="9778690at2"/>
<dbReference type="PANTHER" id="PTHR43775">
    <property type="entry name" value="FATTY ACID SYNTHASE"/>
    <property type="match status" value="1"/>
</dbReference>
<feature type="domain" description="Ketosynthase family 3 (KS3)" evidence="7">
    <location>
        <begin position="16"/>
        <end position="440"/>
    </location>
</feature>
<dbReference type="Gene3D" id="1.10.1240.100">
    <property type="match status" value="1"/>
</dbReference>
<dbReference type="PROSITE" id="PS50075">
    <property type="entry name" value="CARRIER"/>
    <property type="match status" value="2"/>
</dbReference>
<keyword evidence="3" id="KW-0597">Phosphoprotein</keyword>
<dbReference type="SMART" id="SM00822">
    <property type="entry name" value="PKS_KR"/>
    <property type="match status" value="1"/>
</dbReference>
<dbReference type="PROSITE" id="PS00012">
    <property type="entry name" value="PHOSPHOPANTETHEINE"/>
    <property type="match status" value="2"/>
</dbReference>
<dbReference type="GO" id="GO:0071770">
    <property type="term" value="P:DIM/DIP cell wall layer assembly"/>
    <property type="evidence" value="ECO:0007669"/>
    <property type="project" value="TreeGrafter"/>
</dbReference>
<dbReference type="InterPro" id="IPR036291">
    <property type="entry name" value="NAD(P)-bd_dom_sf"/>
</dbReference>
<keyword evidence="2" id="KW-0596">Phosphopantetheine</keyword>
<dbReference type="InterPro" id="IPR020806">
    <property type="entry name" value="PKS_PP-bd"/>
</dbReference>
<dbReference type="Pfam" id="PF08242">
    <property type="entry name" value="Methyltransf_12"/>
    <property type="match status" value="1"/>
</dbReference>
<dbReference type="Pfam" id="PF08659">
    <property type="entry name" value="KR"/>
    <property type="match status" value="1"/>
</dbReference>
<dbReference type="EMBL" id="CP046908">
    <property type="protein sequence ID" value="QGZ37045.1"/>
    <property type="molecule type" value="Genomic_DNA"/>
</dbReference>
<dbReference type="KEGG" id="siw:GH266_22620"/>
<keyword evidence="4" id="KW-0808">Transferase</keyword>
<dbReference type="InterPro" id="IPR014030">
    <property type="entry name" value="Ketoacyl_synth_N"/>
</dbReference>
<evidence type="ECO:0000256" key="1">
    <source>
        <dbReference type="ARBA" id="ARBA00001957"/>
    </source>
</evidence>
<dbReference type="InterPro" id="IPR001242">
    <property type="entry name" value="Condensation_dom"/>
</dbReference>
<dbReference type="Gene3D" id="3.40.47.10">
    <property type="match status" value="1"/>
</dbReference>
<dbReference type="InterPro" id="IPR023213">
    <property type="entry name" value="CAT-like_dom_sf"/>
</dbReference>
<evidence type="ECO:0000256" key="2">
    <source>
        <dbReference type="ARBA" id="ARBA00022450"/>
    </source>
</evidence>
<feature type="domain" description="Carrier" evidence="6">
    <location>
        <begin position="1644"/>
        <end position="1718"/>
    </location>
</feature>
<dbReference type="Gene3D" id="1.10.1200.10">
    <property type="entry name" value="ACP-like"/>
    <property type="match status" value="2"/>
</dbReference>
<evidence type="ECO:0000259" key="7">
    <source>
        <dbReference type="PROSITE" id="PS52004"/>
    </source>
</evidence>
<dbReference type="Gene3D" id="3.40.50.150">
    <property type="entry name" value="Vaccinia Virus protein VP39"/>
    <property type="match status" value="1"/>
</dbReference>
<evidence type="ECO:0000313" key="8">
    <source>
        <dbReference type="EMBL" id="QGZ37045.1"/>
    </source>
</evidence>
<protein>
    <submittedName>
        <fullName evidence="8">KR domain-containing protein</fullName>
    </submittedName>
</protein>
<dbReference type="GO" id="GO:0009403">
    <property type="term" value="P:toxin biosynthetic process"/>
    <property type="evidence" value="ECO:0007669"/>
    <property type="project" value="UniProtKB-ARBA"/>
</dbReference>
<organism evidence="8 9">
    <name type="scientific">Stappia indica</name>
    <dbReference type="NCBI Taxonomy" id="538381"/>
    <lineage>
        <taxon>Bacteria</taxon>
        <taxon>Pseudomonadati</taxon>
        <taxon>Pseudomonadota</taxon>
        <taxon>Alphaproteobacteria</taxon>
        <taxon>Hyphomicrobiales</taxon>
        <taxon>Stappiaceae</taxon>
        <taxon>Stappia</taxon>
    </lineage>
</organism>
<reference evidence="8 9" key="1">
    <citation type="submission" date="2019-12" db="EMBL/GenBank/DDBJ databases">
        <title>The genome of Stappia indica PHM037.</title>
        <authorList>
            <person name="Kacar D."/>
            <person name="Galan B."/>
            <person name="Canedo L."/>
            <person name="Rodriguez P."/>
            <person name="de la Calle F."/>
            <person name="Garcia J.L."/>
        </authorList>
    </citation>
    <scope>NUCLEOTIDE SEQUENCE [LARGE SCALE GENOMIC DNA]</scope>
    <source>
        <strain evidence="8 9">PHM037</strain>
    </source>
</reference>
<dbReference type="PANTHER" id="PTHR43775:SF37">
    <property type="entry name" value="SI:DKEY-61P9.11"/>
    <property type="match status" value="1"/>
</dbReference>
<dbReference type="GO" id="GO:0005886">
    <property type="term" value="C:plasma membrane"/>
    <property type="evidence" value="ECO:0007669"/>
    <property type="project" value="TreeGrafter"/>
</dbReference>
<name>A0A857CDX7_9HYPH</name>
<dbReference type="Pfam" id="PF02801">
    <property type="entry name" value="Ketoacyl-synt_C"/>
    <property type="match status" value="1"/>
</dbReference>
<dbReference type="InterPro" id="IPR050091">
    <property type="entry name" value="PKS_NRPS_Biosynth_Enz"/>
</dbReference>
<dbReference type="GO" id="GO:0004312">
    <property type="term" value="F:fatty acid synthase activity"/>
    <property type="evidence" value="ECO:0007669"/>
    <property type="project" value="TreeGrafter"/>
</dbReference>
<dbReference type="InterPro" id="IPR013217">
    <property type="entry name" value="Methyltransf_12"/>
</dbReference>
<dbReference type="Gene3D" id="3.30.559.10">
    <property type="entry name" value="Chloramphenicol acetyltransferase-like domain"/>
    <property type="match status" value="1"/>
</dbReference>